<protein>
    <submittedName>
        <fullName evidence="2">Uncharacterized protein</fullName>
    </submittedName>
</protein>
<sequence length="88" mass="9886">MPPNNKQKQAQTPPVELWRSARRSDLQNLAEPKRRQKYLFGQSPKFCTGGVEVSDPALIEAAGIINRGLLVRILPPGLPQPIENQYRP</sequence>
<dbReference type="Proteomes" id="UP000735302">
    <property type="component" value="Unassembled WGS sequence"/>
</dbReference>
<accession>A0AAV3YN44</accession>
<reference evidence="2 3" key="1">
    <citation type="journal article" date="2021" name="Elife">
        <title>Chloroplast acquisition without the gene transfer in kleptoplastic sea slugs, Plakobranchus ocellatus.</title>
        <authorList>
            <person name="Maeda T."/>
            <person name="Takahashi S."/>
            <person name="Yoshida T."/>
            <person name="Shimamura S."/>
            <person name="Takaki Y."/>
            <person name="Nagai Y."/>
            <person name="Toyoda A."/>
            <person name="Suzuki Y."/>
            <person name="Arimoto A."/>
            <person name="Ishii H."/>
            <person name="Satoh N."/>
            <person name="Nishiyama T."/>
            <person name="Hasebe M."/>
            <person name="Maruyama T."/>
            <person name="Minagawa J."/>
            <person name="Obokata J."/>
            <person name="Shigenobu S."/>
        </authorList>
    </citation>
    <scope>NUCLEOTIDE SEQUENCE [LARGE SCALE GENOMIC DNA]</scope>
</reference>
<feature type="compositionally biased region" description="Polar residues" evidence="1">
    <location>
        <begin position="1"/>
        <end position="12"/>
    </location>
</feature>
<name>A0AAV3YN44_9GAST</name>
<gene>
    <name evidence="2" type="ORF">PoB_001049300</name>
</gene>
<evidence type="ECO:0000313" key="2">
    <source>
        <dbReference type="EMBL" id="GFN83987.1"/>
    </source>
</evidence>
<dbReference type="AlphaFoldDB" id="A0AAV3YN44"/>
<organism evidence="2 3">
    <name type="scientific">Plakobranchus ocellatus</name>
    <dbReference type="NCBI Taxonomy" id="259542"/>
    <lineage>
        <taxon>Eukaryota</taxon>
        <taxon>Metazoa</taxon>
        <taxon>Spiralia</taxon>
        <taxon>Lophotrochozoa</taxon>
        <taxon>Mollusca</taxon>
        <taxon>Gastropoda</taxon>
        <taxon>Heterobranchia</taxon>
        <taxon>Euthyneura</taxon>
        <taxon>Panpulmonata</taxon>
        <taxon>Sacoglossa</taxon>
        <taxon>Placobranchoidea</taxon>
        <taxon>Plakobranchidae</taxon>
        <taxon>Plakobranchus</taxon>
    </lineage>
</organism>
<dbReference type="EMBL" id="BLXT01001274">
    <property type="protein sequence ID" value="GFN83987.1"/>
    <property type="molecule type" value="Genomic_DNA"/>
</dbReference>
<keyword evidence="3" id="KW-1185">Reference proteome</keyword>
<proteinExistence type="predicted"/>
<evidence type="ECO:0000313" key="3">
    <source>
        <dbReference type="Proteomes" id="UP000735302"/>
    </source>
</evidence>
<comment type="caution">
    <text evidence="2">The sequence shown here is derived from an EMBL/GenBank/DDBJ whole genome shotgun (WGS) entry which is preliminary data.</text>
</comment>
<feature type="region of interest" description="Disordered" evidence="1">
    <location>
        <begin position="1"/>
        <end position="21"/>
    </location>
</feature>
<evidence type="ECO:0000256" key="1">
    <source>
        <dbReference type="SAM" id="MobiDB-lite"/>
    </source>
</evidence>